<reference evidence="1 2" key="1">
    <citation type="submission" date="2016-05" db="EMBL/GenBank/DDBJ databases">
        <title>Complete genome sequence of Novosphingobium guangzhouense SA925(T).</title>
        <authorList>
            <person name="Sha S."/>
        </authorList>
    </citation>
    <scope>NUCLEOTIDE SEQUENCE [LARGE SCALE GENOMIC DNA]</scope>
    <source>
        <strain evidence="1 2">SA925</strain>
    </source>
</reference>
<gene>
    <name evidence="1" type="ORF">A8V01_03440</name>
</gene>
<evidence type="ECO:0000313" key="2">
    <source>
        <dbReference type="Proteomes" id="UP000236327"/>
    </source>
</evidence>
<keyword evidence="2" id="KW-1185">Reference proteome</keyword>
<organism evidence="1 2">
    <name type="scientific">Novosphingobium guangzhouense</name>
    <dbReference type="NCBI Taxonomy" id="1850347"/>
    <lineage>
        <taxon>Bacteria</taxon>
        <taxon>Pseudomonadati</taxon>
        <taxon>Pseudomonadota</taxon>
        <taxon>Alphaproteobacteria</taxon>
        <taxon>Sphingomonadales</taxon>
        <taxon>Sphingomonadaceae</taxon>
        <taxon>Novosphingobium</taxon>
    </lineage>
</organism>
<dbReference type="EMBL" id="LYMM01000029">
    <property type="protein sequence ID" value="PNU04909.1"/>
    <property type="molecule type" value="Genomic_DNA"/>
</dbReference>
<dbReference type="RefSeq" id="WP_103095572.1">
    <property type="nucleotide sequence ID" value="NZ_LYMM01000029.1"/>
</dbReference>
<dbReference type="OrthoDB" id="7282816at2"/>
<evidence type="ECO:0008006" key="3">
    <source>
        <dbReference type="Google" id="ProtNLM"/>
    </source>
</evidence>
<comment type="caution">
    <text evidence="1">The sequence shown here is derived from an EMBL/GenBank/DDBJ whole genome shotgun (WGS) entry which is preliminary data.</text>
</comment>
<accession>A0A2K2G1I0</accession>
<protein>
    <recommendedName>
        <fullName evidence="3">LysR family transcriptional regulator</fullName>
    </recommendedName>
</protein>
<name>A0A2K2G1I0_9SPHN</name>
<dbReference type="Proteomes" id="UP000236327">
    <property type="component" value="Unassembled WGS sequence"/>
</dbReference>
<dbReference type="AlphaFoldDB" id="A0A2K2G1I0"/>
<sequence>MSNRPPRRRHIRVPAFAPVPVRARRDGWTPARQAAFLGALAETGSVDAAARRVGLSRETAYRLRGKPGAGSFVAAWDKVTGKVTAKVTGGTAARRKVTPDERAVRAKFGLLKVRMYRGQHVATELKPDNQAILSLLAQLDRAARP</sequence>
<proteinExistence type="predicted"/>
<evidence type="ECO:0000313" key="1">
    <source>
        <dbReference type="EMBL" id="PNU04909.1"/>
    </source>
</evidence>